<dbReference type="Proteomes" id="UP000065807">
    <property type="component" value="Chromosome"/>
</dbReference>
<accession>A0A0K2SMV1</accession>
<reference evidence="7" key="2">
    <citation type="journal article" date="2016" name="Int. J. Syst. Evol. Microbiol.">
        <title>Complete genome sequence and cell structure of Limnochorda pilosa, a Gram-negative spore-former within the phylum Firmicutes.</title>
        <authorList>
            <person name="Watanabe M."/>
            <person name="Kojima H."/>
            <person name="Fukui M."/>
        </authorList>
    </citation>
    <scope>NUCLEOTIDE SEQUENCE [LARGE SCALE GENOMIC DNA]</scope>
    <source>
        <strain evidence="7">HC45</strain>
    </source>
</reference>
<protein>
    <submittedName>
        <fullName evidence="6">Xaa-Pro dipeptidase</fullName>
    </submittedName>
</protein>
<comment type="similarity">
    <text evidence="3">Belongs to the peptidase M24B family.</text>
</comment>
<dbReference type="GO" id="GO:0046872">
    <property type="term" value="F:metal ion binding"/>
    <property type="evidence" value="ECO:0007669"/>
    <property type="project" value="UniProtKB-KW"/>
</dbReference>
<proteinExistence type="inferred from homology"/>
<dbReference type="Pfam" id="PF00557">
    <property type="entry name" value="Peptidase_M24"/>
    <property type="match status" value="1"/>
</dbReference>
<evidence type="ECO:0000256" key="2">
    <source>
        <dbReference type="ARBA" id="ARBA00022801"/>
    </source>
</evidence>
<dbReference type="STRING" id="1555112.LIP_2610"/>
<dbReference type="InterPro" id="IPR029149">
    <property type="entry name" value="Creatin/AminoP/Spt16_N"/>
</dbReference>
<evidence type="ECO:0000259" key="5">
    <source>
        <dbReference type="Pfam" id="PF01321"/>
    </source>
</evidence>
<organism evidence="6 7">
    <name type="scientific">Limnochorda pilosa</name>
    <dbReference type="NCBI Taxonomy" id="1555112"/>
    <lineage>
        <taxon>Bacteria</taxon>
        <taxon>Bacillati</taxon>
        <taxon>Bacillota</taxon>
        <taxon>Limnochordia</taxon>
        <taxon>Limnochordales</taxon>
        <taxon>Limnochordaceae</taxon>
        <taxon>Limnochorda</taxon>
    </lineage>
</organism>
<dbReference type="Pfam" id="PF01321">
    <property type="entry name" value="Creatinase_N"/>
    <property type="match status" value="1"/>
</dbReference>
<keyword evidence="7" id="KW-1185">Reference proteome</keyword>
<dbReference type="InterPro" id="IPR001131">
    <property type="entry name" value="Peptidase_M24B_aminopep-P_CS"/>
</dbReference>
<dbReference type="AlphaFoldDB" id="A0A0K2SMV1"/>
<keyword evidence="1 3" id="KW-0479">Metal-binding</keyword>
<sequence length="357" mass="39306">MQGRLERLRAVMAREGVGALLVGSPYNRRYLSGFWGSAGHVLVTPERQMLLVDFRYEEQARQQAQGFEVRRFDRLTETLSQVAAELGLRELAFESAHVTCRELERFQQAVEGLAWRPLGPVIEELRAVKEPQELRRIEEACRLADAAFDHVLGFLRPGVSEREVALELEFFMRRQGAEAVSFDPIVAAGPRGAMPHARPTDALLEQGQMVVLDFGCVLDGYCSDMTRTVAVGRADGQAREVYGLVLRAQEAGIAAVRAGADQVAVDRVARDVIEAAGHGEHYGHGLGHGVGLEVHEDPPRLNQTAEPRPLEAGMVHSVEPGVYLPGWGGVRIEDLVQVTQEGCRILSRASKEFLEVG</sequence>
<evidence type="ECO:0000259" key="4">
    <source>
        <dbReference type="Pfam" id="PF00557"/>
    </source>
</evidence>
<dbReference type="PANTHER" id="PTHR46112:SF3">
    <property type="entry name" value="AMINOPEPTIDASE YPDF"/>
    <property type="match status" value="1"/>
</dbReference>
<dbReference type="GO" id="GO:0016787">
    <property type="term" value="F:hydrolase activity"/>
    <property type="evidence" value="ECO:0007669"/>
    <property type="project" value="UniProtKB-KW"/>
</dbReference>
<dbReference type="InterPro" id="IPR036005">
    <property type="entry name" value="Creatinase/aminopeptidase-like"/>
</dbReference>
<dbReference type="CDD" id="cd01092">
    <property type="entry name" value="APP-like"/>
    <property type="match status" value="1"/>
</dbReference>
<reference evidence="7" key="1">
    <citation type="submission" date="2015-07" db="EMBL/GenBank/DDBJ databases">
        <title>Complete genome sequence and phylogenetic analysis of Limnochorda pilosa.</title>
        <authorList>
            <person name="Watanabe M."/>
            <person name="Kojima H."/>
            <person name="Fukui M."/>
        </authorList>
    </citation>
    <scope>NUCLEOTIDE SEQUENCE [LARGE SCALE GENOMIC DNA]</scope>
    <source>
        <strain evidence="7">HC45</strain>
    </source>
</reference>
<dbReference type="InterPro" id="IPR000587">
    <property type="entry name" value="Creatinase_N"/>
</dbReference>
<gene>
    <name evidence="6" type="ORF">LIP_2610</name>
</gene>
<keyword evidence="2" id="KW-0378">Hydrolase</keyword>
<feature type="domain" description="Peptidase M24" evidence="4">
    <location>
        <begin position="136"/>
        <end position="340"/>
    </location>
</feature>
<name>A0A0K2SMV1_LIMPI</name>
<dbReference type="OrthoDB" id="9806388at2"/>
<dbReference type="EMBL" id="AP014924">
    <property type="protein sequence ID" value="BAS28440.1"/>
    <property type="molecule type" value="Genomic_DNA"/>
</dbReference>
<evidence type="ECO:0000313" key="7">
    <source>
        <dbReference type="Proteomes" id="UP000065807"/>
    </source>
</evidence>
<evidence type="ECO:0000256" key="1">
    <source>
        <dbReference type="ARBA" id="ARBA00022723"/>
    </source>
</evidence>
<evidence type="ECO:0000313" key="6">
    <source>
        <dbReference type="EMBL" id="BAS28440.1"/>
    </source>
</evidence>
<dbReference type="PATRIC" id="fig|1555112.3.peg.2650"/>
<dbReference type="KEGG" id="lpil:LIP_2610"/>
<feature type="domain" description="Creatinase N-terminal" evidence="5">
    <location>
        <begin position="4"/>
        <end position="128"/>
    </location>
</feature>
<dbReference type="InterPro" id="IPR000994">
    <property type="entry name" value="Pept_M24"/>
</dbReference>
<dbReference type="RefSeq" id="WP_068138796.1">
    <property type="nucleotide sequence ID" value="NZ_AP014924.1"/>
</dbReference>
<dbReference type="PROSITE" id="PS00491">
    <property type="entry name" value="PROLINE_PEPTIDASE"/>
    <property type="match status" value="1"/>
</dbReference>
<dbReference type="Gene3D" id="3.90.230.10">
    <property type="entry name" value="Creatinase/methionine aminopeptidase superfamily"/>
    <property type="match status" value="1"/>
</dbReference>
<evidence type="ECO:0000256" key="3">
    <source>
        <dbReference type="RuleBase" id="RU000590"/>
    </source>
</evidence>
<dbReference type="InterPro" id="IPR050659">
    <property type="entry name" value="Peptidase_M24B"/>
</dbReference>
<dbReference type="SUPFAM" id="SSF53092">
    <property type="entry name" value="Creatinase/prolidase N-terminal domain"/>
    <property type="match status" value="1"/>
</dbReference>
<dbReference type="SUPFAM" id="SSF55920">
    <property type="entry name" value="Creatinase/aminopeptidase"/>
    <property type="match status" value="1"/>
</dbReference>
<dbReference type="Gene3D" id="3.40.350.10">
    <property type="entry name" value="Creatinase/prolidase N-terminal domain"/>
    <property type="match status" value="1"/>
</dbReference>
<dbReference type="PANTHER" id="PTHR46112">
    <property type="entry name" value="AMINOPEPTIDASE"/>
    <property type="match status" value="1"/>
</dbReference>